<comment type="caution">
    <text evidence="2">The sequence shown here is derived from an EMBL/GenBank/DDBJ whole genome shotgun (WGS) entry which is preliminary data.</text>
</comment>
<evidence type="ECO:0000313" key="2">
    <source>
        <dbReference type="EMBL" id="CAG8675691.1"/>
    </source>
</evidence>
<feature type="compositionally biased region" description="Basic and acidic residues" evidence="1">
    <location>
        <begin position="115"/>
        <end position="124"/>
    </location>
</feature>
<organism evidence="2 3">
    <name type="scientific">Funneliformis mosseae</name>
    <name type="common">Endomycorrhizal fungus</name>
    <name type="synonym">Glomus mosseae</name>
    <dbReference type="NCBI Taxonomy" id="27381"/>
    <lineage>
        <taxon>Eukaryota</taxon>
        <taxon>Fungi</taxon>
        <taxon>Fungi incertae sedis</taxon>
        <taxon>Mucoromycota</taxon>
        <taxon>Glomeromycotina</taxon>
        <taxon>Glomeromycetes</taxon>
        <taxon>Glomerales</taxon>
        <taxon>Glomeraceae</taxon>
        <taxon>Funneliformis</taxon>
    </lineage>
</organism>
<proteinExistence type="predicted"/>
<sequence>MSHPEWIIKGLYSLMTATLRSTKHLQFMSPNFEDNGTKKIPGSVRTFCADLLDIDETFEGSVVLQSCKDIYEDFYDQNLEIQISDKVQELEKSLFSSQKISNHFRKITRGKKRSHNDNDKEVWQKRSRQNHIINGQDSEDSERIESSDDESDLENKNVIEDIEEQIKVGVEVDPNVSESGSGSVSEDVTNVPKYPDEKSLMDVWKLPSGITVTEAIYGPTILHKSHPSNLEIIRVGANVRQPEWIQKNDWRYLQASIEYPECPLSTDVIDLFDTLLGTNSLTEYTEVLYDKKFNFRENKQLVFVIDVLLWFSKTVFNPTSAFHNPRSQESVLGSLLVHPIKGEAYLQASANQRLIRRDLKPEDDKPLGLKVNGIFQSSDIEFGMDHVRGFWSQRDLLNDAAAKFACGNFKIMRQLRTWFLHVHGQDVQLGESPRTSECDTNLVESRGVKEIKSPSFNFTLSSLKLKSYIGDTKTCSPK</sequence>
<protein>
    <submittedName>
        <fullName evidence="2">10641_t:CDS:1</fullName>
    </submittedName>
</protein>
<reference evidence="2" key="1">
    <citation type="submission" date="2021-06" db="EMBL/GenBank/DDBJ databases">
        <authorList>
            <person name="Kallberg Y."/>
            <person name="Tangrot J."/>
            <person name="Rosling A."/>
        </authorList>
    </citation>
    <scope>NUCLEOTIDE SEQUENCE</scope>
    <source>
        <strain evidence="2">87-6 pot B 2015</strain>
    </source>
</reference>
<dbReference type="EMBL" id="CAJVPP010006236">
    <property type="protein sequence ID" value="CAG8675691.1"/>
    <property type="molecule type" value="Genomic_DNA"/>
</dbReference>
<gene>
    <name evidence="2" type="ORF">FMOSSE_LOCUS12632</name>
</gene>
<feature type="region of interest" description="Disordered" evidence="1">
    <location>
        <begin position="106"/>
        <end position="156"/>
    </location>
</feature>
<name>A0A9N9EKS4_FUNMO</name>
<dbReference type="AlphaFoldDB" id="A0A9N9EKS4"/>
<keyword evidence="3" id="KW-1185">Reference proteome</keyword>
<evidence type="ECO:0000256" key="1">
    <source>
        <dbReference type="SAM" id="MobiDB-lite"/>
    </source>
</evidence>
<evidence type="ECO:0000313" key="3">
    <source>
        <dbReference type="Proteomes" id="UP000789375"/>
    </source>
</evidence>
<accession>A0A9N9EKS4</accession>
<dbReference type="Proteomes" id="UP000789375">
    <property type="component" value="Unassembled WGS sequence"/>
</dbReference>